<proteinExistence type="predicted"/>
<dbReference type="InterPro" id="IPR011009">
    <property type="entry name" value="Kinase-like_dom_sf"/>
</dbReference>
<dbReference type="Pfam" id="PF01636">
    <property type="entry name" value="APH"/>
    <property type="match status" value="1"/>
</dbReference>
<protein>
    <recommendedName>
        <fullName evidence="1">Aminoglycoside phosphotransferase domain-containing protein</fullName>
    </recommendedName>
</protein>
<comment type="caution">
    <text evidence="2">The sequence shown here is derived from an EMBL/GenBank/DDBJ whole genome shotgun (WGS) entry which is preliminary data.</text>
</comment>
<dbReference type="SUPFAM" id="SSF56112">
    <property type="entry name" value="Protein kinase-like (PK-like)"/>
    <property type="match status" value="1"/>
</dbReference>
<dbReference type="AlphaFoldDB" id="A0A371NYC4"/>
<feature type="domain" description="Aminoglycoside phosphotransferase" evidence="1">
    <location>
        <begin position="39"/>
        <end position="258"/>
    </location>
</feature>
<keyword evidence="3" id="KW-1185">Reference proteome</keyword>
<dbReference type="Gene3D" id="3.90.1200.10">
    <property type="match status" value="1"/>
</dbReference>
<dbReference type="EMBL" id="QUAB01000015">
    <property type="protein sequence ID" value="REJ07718.1"/>
    <property type="molecule type" value="Genomic_DNA"/>
</dbReference>
<dbReference type="OrthoDB" id="9797603at2"/>
<dbReference type="InterPro" id="IPR051678">
    <property type="entry name" value="AGP_Transferase"/>
</dbReference>
<accession>A0A371NYC4</accession>
<dbReference type="PANTHER" id="PTHR21310:SF42">
    <property type="entry name" value="BIFUNCTIONAL AAC_APH"/>
    <property type="match status" value="1"/>
</dbReference>
<dbReference type="PANTHER" id="PTHR21310">
    <property type="entry name" value="AMINOGLYCOSIDE PHOSPHOTRANSFERASE-RELATED-RELATED"/>
    <property type="match status" value="1"/>
</dbReference>
<dbReference type="Proteomes" id="UP000262172">
    <property type="component" value="Unassembled WGS sequence"/>
</dbReference>
<evidence type="ECO:0000313" key="3">
    <source>
        <dbReference type="Proteomes" id="UP000262172"/>
    </source>
</evidence>
<evidence type="ECO:0000259" key="1">
    <source>
        <dbReference type="Pfam" id="PF01636"/>
    </source>
</evidence>
<evidence type="ECO:0000313" key="2">
    <source>
        <dbReference type="EMBL" id="REJ07718.1"/>
    </source>
</evidence>
<organism evidence="2 3">
    <name type="scientific">Microbacterium bovistercoris</name>
    <dbReference type="NCBI Taxonomy" id="2293570"/>
    <lineage>
        <taxon>Bacteria</taxon>
        <taxon>Bacillati</taxon>
        <taxon>Actinomycetota</taxon>
        <taxon>Actinomycetes</taxon>
        <taxon>Micrococcales</taxon>
        <taxon>Microbacteriaceae</taxon>
        <taxon>Microbacterium</taxon>
    </lineage>
</organism>
<gene>
    <name evidence="2" type="ORF">DY023_03025</name>
</gene>
<dbReference type="Gene3D" id="3.30.200.20">
    <property type="entry name" value="Phosphorylase Kinase, domain 1"/>
    <property type="match status" value="1"/>
</dbReference>
<reference evidence="2 3" key="1">
    <citation type="submission" date="2018-08" db="EMBL/GenBank/DDBJ databases">
        <title>Isolation, diversity and antifungal activity of Actinobacteria from cow dung.</title>
        <authorList>
            <person name="Ling L."/>
        </authorList>
    </citation>
    <scope>NUCLEOTIDE SEQUENCE [LARGE SCALE GENOMIC DNA]</scope>
    <source>
        <strain evidence="2 3">NEAU-LLE</strain>
    </source>
</reference>
<name>A0A371NYC4_9MICO</name>
<dbReference type="InterPro" id="IPR002575">
    <property type="entry name" value="Aminoglycoside_PTrfase"/>
</dbReference>
<sequence>MHDGQLVLEDPLAVALISASVPEAEGMPVRRLSSPGTVNALFRIGDGLVARFPLMSTDLAAVRAEAEKMAEFSDISPVPAPRPVRVVDASVEYPSAWMVTSWVEGETAEGLSDARHPLLAGDLAGLIVALRTEPLRGRTFDGAGRGGGLTDHDGWLQECFDRSGHLLDVDAARTLWAQLRGIPHPGTEVMSHRDLIPPNLVVSRDGRLAGVLDTGSFGPVDPALDLVVAWHLFEAEDRAAVRAGVGSDDAEWRRGAAWALQQAMGLGWYYERSNPAMARLGLRTMGRLLAAEELRD</sequence>